<dbReference type="Proteomes" id="UP000816034">
    <property type="component" value="Unassembled WGS sequence"/>
</dbReference>
<dbReference type="PANTHER" id="PTHR11319:SF35">
    <property type="entry name" value="OUTER MEMBRANE PROTEIN PMPC-RELATED"/>
    <property type="match status" value="1"/>
</dbReference>
<keyword evidence="4" id="KW-1185">Reference proteome</keyword>
<dbReference type="AlphaFoldDB" id="A0AA88GCD6"/>
<dbReference type="EMBL" id="PYSW02000050">
    <property type="protein sequence ID" value="KAG2373886.1"/>
    <property type="molecule type" value="Genomic_DNA"/>
</dbReference>
<gene>
    <name evidence="3" type="ORF">C9374_011771</name>
</gene>
<feature type="transmembrane region" description="Helical" evidence="2">
    <location>
        <begin position="56"/>
        <end position="80"/>
    </location>
</feature>
<sequence>MKKFMNNCIHSFITFLSLAYMYIIQTSVDIFLCKGQNDGTKNLEQAPHITCFEGSWWIMFPFSVIYFLLFGLGAAVFFIYSGIRYRAVKLSGDNDFIQRFKFLFTKFKPRYFYYESIITVRKLVFSVLYVFLAPLQVIALGFILIFISFVIHMQLVPYSKKMHNLIEYVTLVATLFTLFLGVVFFYDVSMLVLAVLWDIRTRKKKEEKKIKEKLEEIKNSIATNGGTDSKVSEQMMETVVFGLDVDELDDDQNTTDLTSSTTNKKETINDVFSNLFSLERRKKKAKKIKDTGTKFKNKLKTKTTSASNGGGEDFSSTNADLMIEMDVTSSSTMSVENNTKAEVTPNLFQ</sequence>
<name>A0AA88GCD6_NAELO</name>
<comment type="caution">
    <text evidence="3">The sequence shown here is derived from an EMBL/GenBank/DDBJ whole genome shotgun (WGS) entry which is preliminary data.</text>
</comment>
<keyword evidence="2" id="KW-0472">Membrane</keyword>
<evidence type="ECO:0008006" key="5">
    <source>
        <dbReference type="Google" id="ProtNLM"/>
    </source>
</evidence>
<feature type="transmembrane region" description="Helical" evidence="2">
    <location>
        <begin position="12"/>
        <end position="32"/>
    </location>
</feature>
<dbReference type="RefSeq" id="XP_044543060.1">
    <property type="nucleotide sequence ID" value="XM_044687463.1"/>
</dbReference>
<evidence type="ECO:0000256" key="2">
    <source>
        <dbReference type="SAM" id="Phobius"/>
    </source>
</evidence>
<dbReference type="PANTHER" id="PTHR11319">
    <property type="entry name" value="G PROTEIN-COUPLED RECEPTOR-RELATED"/>
    <property type="match status" value="1"/>
</dbReference>
<reference evidence="3 4" key="1">
    <citation type="journal article" date="2018" name="BMC Genomics">
        <title>The genome of Naegleria lovaniensis, the basis for a comparative approach to unravel pathogenicity factors of the human pathogenic amoeba N. fowleri.</title>
        <authorList>
            <person name="Liechti N."/>
            <person name="Schurch N."/>
            <person name="Bruggmann R."/>
            <person name="Wittwer M."/>
        </authorList>
    </citation>
    <scope>NUCLEOTIDE SEQUENCE [LARGE SCALE GENOMIC DNA]</scope>
    <source>
        <strain evidence="3 4">ATCC 30569</strain>
    </source>
</reference>
<proteinExistence type="predicted"/>
<evidence type="ECO:0000256" key="1">
    <source>
        <dbReference type="SAM" id="MobiDB-lite"/>
    </source>
</evidence>
<protein>
    <recommendedName>
        <fullName evidence="5">TRP C-terminal domain-containing protein</fullName>
    </recommendedName>
</protein>
<feature type="region of interest" description="Disordered" evidence="1">
    <location>
        <begin position="329"/>
        <end position="349"/>
    </location>
</feature>
<dbReference type="GeneID" id="68104225"/>
<keyword evidence="2" id="KW-0812">Transmembrane</keyword>
<accession>A0AA88GCD6</accession>
<organism evidence="3 4">
    <name type="scientific">Naegleria lovaniensis</name>
    <name type="common">Amoeba</name>
    <dbReference type="NCBI Taxonomy" id="51637"/>
    <lineage>
        <taxon>Eukaryota</taxon>
        <taxon>Discoba</taxon>
        <taxon>Heterolobosea</taxon>
        <taxon>Tetramitia</taxon>
        <taxon>Eutetramitia</taxon>
        <taxon>Vahlkampfiidae</taxon>
        <taxon>Naegleria</taxon>
    </lineage>
</organism>
<feature type="transmembrane region" description="Helical" evidence="2">
    <location>
        <begin position="123"/>
        <end position="151"/>
    </location>
</feature>
<keyword evidence="2" id="KW-1133">Transmembrane helix</keyword>
<feature type="transmembrane region" description="Helical" evidence="2">
    <location>
        <begin position="171"/>
        <end position="199"/>
    </location>
</feature>
<evidence type="ECO:0000313" key="4">
    <source>
        <dbReference type="Proteomes" id="UP000816034"/>
    </source>
</evidence>
<evidence type="ECO:0000313" key="3">
    <source>
        <dbReference type="EMBL" id="KAG2373886.1"/>
    </source>
</evidence>